<evidence type="ECO:0000256" key="15">
    <source>
        <dbReference type="RuleBase" id="RU004196"/>
    </source>
</evidence>
<dbReference type="InterPro" id="IPR000977">
    <property type="entry name" value="DNA_ligase_ATP-dep"/>
</dbReference>
<keyword evidence="18" id="KW-1185">Reference proteome</keyword>
<dbReference type="Gene3D" id="1.10.3260.10">
    <property type="entry name" value="DNA ligase, ATP-dependent, N-terminal domain"/>
    <property type="match status" value="1"/>
</dbReference>
<dbReference type="HAMAP" id="MF_00407">
    <property type="entry name" value="DNA_ligase"/>
    <property type="match status" value="1"/>
</dbReference>
<comment type="caution">
    <text evidence="17">The sequence shown here is derived from an EMBL/GenBank/DDBJ whole genome shotgun (WGS) entry which is preliminary data.</text>
</comment>
<dbReference type="SUPFAM" id="SSF117018">
    <property type="entry name" value="ATP-dependent DNA ligase DNA-binding domain"/>
    <property type="match status" value="1"/>
</dbReference>
<feature type="binding site" evidence="14">
    <location>
        <position position="212"/>
    </location>
    <ligand>
        <name>ATP</name>
        <dbReference type="ChEBI" id="CHEBI:30616"/>
    </ligand>
</feature>
<feature type="binding site" evidence="14">
    <location>
        <position position="234"/>
    </location>
    <ligand>
        <name>ATP</name>
        <dbReference type="ChEBI" id="CHEBI:30616"/>
    </ligand>
</feature>
<keyword evidence="4 14" id="KW-0479">Metal-binding</keyword>
<name>A0A852WNL9_9MICO</name>
<dbReference type="EMBL" id="JACCAB010000001">
    <property type="protein sequence ID" value="NYG08454.1"/>
    <property type="molecule type" value="Genomic_DNA"/>
</dbReference>
<feature type="binding site" evidence="14">
    <location>
        <position position="263"/>
    </location>
    <ligand>
        <name>ATP</name>
        <dbReference type="ChEBI" id="CHEBI:30616"/>
    </ligand>
</feature>
<dbReference type="GO" id="GO:0003677">
    <property type="term" value="F:DNA binding"/>
    <property type="evidence" value="ECO:0007669"/>
    <property type="project" value="InterPro"/>
</dbReference>
<feature type="active site" description="N6-AMP-lysine intermediate" evidence="14">
    <location>
        <position position="214"/>
    </location>
</feature>
<accession>A0A852WNL9</accession>
<keyword evidence="1 14" id="KW-0436">Ligase</keyword>
<evidence type="ECO:0000256" key="12">
    <source>
        <dbReference type="ARBA" id="ARBA00034003"/>
    </source>
</evidence>
<dbReference type="InterPro" id="IPR050191">
    <property type="entry name" value="ATP-dep_DNA_ligase"/>
</dbReference>
<dbReference type="Gene3D" id="3.30.470.30">
    <property type="entry name" value="DNA ligase/mRNA capping enzyme"/>
    <property type="match status" value="1"/>
</dbReference>
<dbReference type="GO" id="GO:0071897">
    <property type="term" value="P:DNA biosynthetic process"/>
    <property type="evidence" value="ECO:0007669"/>
    <property type="project" value="InterPro"/>
</dbReference>
<evidence type="ECO:0000313" key="17">
    <source>
        <dbReference type="EMBL" id="NYG08454.1"/>
    </source>
</evidence>
<dbReference type="GO" id="GO:0006310">
    <property type="term" value="P:DNA recombination"/>
    <property type="evidence" value="ECO:0007669"/>
    <property type="project" value="UniProtKB-UniRule"/>
</dbReference>
<evidence type="ECO:0000256" key="14">
    <source>
        <dbReference type="HAMAP-Rule" id="MF_00407"/>
    </source>
</evidence>
<evidence type="ECO:0000313" key="18">
    <source>
        <dbReference type="Proteomes" id="UP000573599"/>
    </source>
</evidence>
<evidence type="ECO:0000256" key="6">
    <source>
        <dbReference type="ARBA" id="ARBA00022763"/>
    </source>
</evidence>
<dbReference type="Pfam" id="PF04679">
    <property type="entry name" value="DNA_ligase_A_C"/>
    <property type="match status" value="1"/>
</dbReference>
<evidence type="ECO:0000256" key="1">
    <source>
        <dbReference type="ARBA" id="ARBA00022598"/>
    </source>
</evidence>
<dbReference type="InterPro" id="IPR036599">
    <property type="entry name" value="DNA_ligase_N_sf"/>
</dbReference>
<dbReference type="AlphaFoldDB" id="A0A852WNL9"/>
<dbReference type="Gene3D" id="2.40.50.140">
    <property type="entry name" value="Nucleic acid-binding proteins"/>
    <property type="match status" value="1"/>
</dbReference>
<feature type="domain" description="ATP-dependent DNA ligase family profile" evidence="16">
    <location>
        <begin position="291"/>
        <end position="415"/>
    </location>
</feature>
<evidence type="ECO:0000256" key="8">
    <source>
        <dbReference type="ARBA" id="ARBA00022842"/>
    </source>
</evidence>
<feature type="binding site" evidence="14">
    <location>
        <position position="375"/>
    </location>
    <ligand>
        <name>ATP</name>
        <dbReference type="ChEBI" id="CHEBI:30616"/>
    </ligand>
</feature>
<dbReference type="SUPFAM" id="SSF50249">
    <property type="entry name" value="Nucleic acid-binding proteins"/>
    <property type="match status" value="1"/>
</dbReference>
<sequence>MLLADVVAASQAATATRSRLAKTAAVADALRAAGPQDAATVAAYLSGVLPQRRVGVSWRGLSTLPEPALSATVTVAEVDAALTAIGVISGSGSGAARAAAVVALFARLTAPEQEYLRALVTGQVRQGALDGVMLAAIASAAGLPEAEVRRAVMLAGHAGPVAEAALAGGSDALAAIRLEVGRPMRPMLAASAPDVDAAWEQVGDTTAGVVVDGKLDGIRLQAHRDGDEVRLFTRSLDDITERLPEVVEAVLALPVETVVIDGEAIALDGAGRPRPFQETASRTMSSTGVAELRARVPVTPYFFDLLHVDGHDLLELPAAARFARLAELVPAPSLVPRITAATPGEATAFFEQLVRDGHEGVVVKSPSAPYAAGRRGAGWVKVKPRHTLDLVVLAVEWGSGRRQGWLSNIHLGARDPDTGGFVMLGKTFKGMTDEMLAWQTERFTELAVGGTEGYVVRVRPEQVVEIAFDGIQTSSRYPGGMALRFARVLRYRDDKSADEADTLETVRALR</sequence>
<keyword evidence="9 14" id="KW-0233">DNA recombination</keyword>
<proteinExistence type="inferred from homology"/>
<keyword evidence="2 14" id="KW-0132">Cell division</keyword>
<dbReference type="Pfam" id="PF01068">
    <property type="entry name" value="DNA_ligase_A_M"/>
    <property type="match status" value="1"/>
</dbReference>
<keyword evidence="11 14" id="KW-0131">Cell cycle</keyword>
<dbReference type="GO" id="GO:0003910">
    <property type="term" value="F:DNA ligase (ATP) activity"/>
    <property type="evidence" value="ECO:0007669"/>
    <property type="project" value="UniProtKB-UniRule"/>
</dbReference>
<dbReference type="PROSITE" id="PS50160">
    <property type="entry name" value="DNA_LIGASE_A3"/>
    <property type="match status" value="1"/>
</dbReference>
<dbReference type="CDD" id="cd07972">
    <property type="entry name" value="OBF_DNA_ligase_Arch_LigB"/>
    <property type="match status" value="1"/>
</dbReference>
<keyword evidence="6 14" id="KW-0227">DNA damage</keyword>
<feature type="binding site" evidence="14">
    <location>
        <position position="219"/>
    </location>
    <ligand>
        <name>ATP</name>
        <dbReference type="ChEBI" id="CHEBI:30616"/>
    </ligand>
</feature>
<comment type="catalytic activity">
    <reaction evidence="12 14">
        <text>ATP + (deoxyribonucleotide)n-3'-hydroxyl + 5'-phospho-(deoxyribonucleotide)m = (deoxyribonucleotide)n+m + AMP + diphosphate.</text>
        <dbReference type="EC" id="6.5.1.1"/>
    </reaction>
</comment>
<dbReference type="InterPro" id="IPR022865">
    <property type="entry name" value="DNA_ligae_ATP-dep_bac/arc"/>
</dbReference>
<evidence type="ECO:0000256" key="9">
    <source>
        <dbReference type="ARBA" id="ARBA00023172"/>
    </source>
</evidence>
<dbReference type="Pfam" id="PF04675">
    <property type="entry name" value="DNA_ligase_A_N"/>
    <property type="match status" value="1"/>
</dbReference>
<dbReference type="NCBIfam" id="NF002868">
    <property type="entry name" value="PRK03180.1"/>
    <property type="match status" value="1"/>
</dbReference>
<evidence type="ECO:0000256" key="7">
    <source>
        <dbReference type="ARBA" id="ARBA00022840"/>
    </source>
</evidence>
<keyword evidence="8 14" id="KW-0460">Magnesium</keyword>
<dbReference type="GO" id="GO:0006260">
    <property type="term" value="P:DNA replication"/>
    <property type="evidence" value="ECO:0007669"/>
    <property type="project" value="UniProtKB-UniRule"/>
</dbReference>
<comment type="similarity">
    <text evidence="14 15">Belongs to the ATP-dependent DNA ligase family.</text>
</comment>
<gene>
    <name evidence="14" type="primary">lig</name>
    <name evidence="17" type="ORF">BJ986_002941</name>
</gene>
<dbReference type="GO" id="GO:0005524">
    <property type="term" value="F:ATP binding"/>
    <property type="evidence" value="ECO:0007669"/>
    <property type="project" value="UniProtKB-UniRule"/>
</dbReference>
<dbReference type="GO" id="GO:0046872">
    <property type="term" value="F:metal ion binding"/>
    <property type="evidence" value="ECO:0007669"/>
    <property type="project" value="UniProtKB-KW"/>
</dbReference>
<keyword evidence="10 14" id="KW-0234">DNA repair</keyword>
<evidence type="ECO:0000256" key="10">
    <source>
        <dbReference type="ARBA" id="ARBA00023204"/>
    </source>
</evidence>
<dbReference type="RefSeq" id="WP_337795372.1">
    <property type="nucleotide sequence ID" value="NZ_JACCAB010000001.1"/>
</dbReference>
<dbReference type="InterPro" id="IPR012310">
    <property type="entry name" value="DNA_ligase_ATP-dep_cent"/>
</dbReference>
<keyword evidence="7 14" id="KW-0067">ATP-binding</keyword>
<protein>
    <recommendedName>
        <fullName evidence="14">Probable DNA ligase</fullName>
        <ecNumber evidence="14">6.5.1.1</ecNumber>
    </recommendedName>
    <alternativeName>
        <fullName evidence="14">Polydeoxyribonucleotide synthase [ATP]</fullName>
    </alternativeName>
</protein>
<dbReference type="FunFam" id="2.40.50.140:FF:000163">
    <property type="entry name" value="Probable DNA ligase"/>
    <property type="match status" value="1"/>
</dbReference>
<dbReference type="Proteomes" id="UP000573599">
    <property type="component" value="Unassembled WGS sequence"/>
</dbReference>
<reference evidence="17 18" key="1">
    <citation type="submission" date="2020-07" db="EMBL/GenBank/DDBJ databases">
        <title>Sequencing the genomes of 1000 actinobacteria strains.</title>
        <authorList>
            <person name="Klenk H.-P."/>
        </authorList>
    </citation>
    <scope>NUCLEOTIDE SEQUENCE [LARGE SCALE GENOMIC DNA]</scope>
    <source>
        <strain evidence="17 18">DSM 23987</strain>
    </source>
</reference>
<feature type="binding site" evidence="14">
    <location>
        <position position="381"/>
    </location>
    <ligand>
        <name>ATP</name>
        <dbReference type="ChEBI" id="CHEBI:30616"/>
    </ligand>
</feature>
<evidence type="ECO:0000256" key="13">
    <source>
        <dbReference type="ARBA" id="ARBA00054532"/>
    </source>
</evidence>
<evidence type="ECO:0000256" key="5">
    <source>
        <dbReference type="ARBA" id="ARBA00022741"/>
    </source>
</evidence>
<evidence type="ECO:0000259" key="16">
    <source>
        <dbReference type="PROSITE" id="PS50160"/>
    </source>
</evidence>
<dbReference type="EC" id="6.5.1.1" evidence="14"/>
<evidence type="ECO:0000256" key="2">
    <source>
        <dbReference type="ARBA" id="ARBA00022618"/>
    </source>
</evidence>
<comment type="function">
    <text evidence="13 14">DNA ligase that seals nicks in double-stranded DNA during DNA replication, DNA recombination and DNA repair.</text>
</comment>
<keyword evidence="3 14" id="KW-0235">DNA replication</keyword>
<feature type="binding site" evidence="14">
    <location>
        <position position="303"/>
    </location>
    <ligand>
        <name>ATP</name>
        <dbReference type="ChEBI" id="CHEBI:30616"/>
    </ligand>
</feature>
<dbReference type="GO" id="GO:0051301">
    <property type="term" value="P:cell division"/>
    <property type="evidence" value="ECO:0007669"/>
    <property type="project" value="UniProtKB-KW"/>
</dbReference>
<evidence type="ECO:0000256" key="4">
    <source>
        <dbReference type="ARBA" id="ARBA00022723"/>
    </source>
</evidence>
<dbReference type="InterPro" id="IPR012309">
    <property type="entry name" value="DNA_ligase_ATP-dep_C"/>
</dbReference>
<evidence type="ECO:0000256" key="3">
    <source>
        <dbReference type="ARBA" id="ARBA00022705"/>
    </source>
</evidence>
<dbReference type="PANTHER" id="PTHR45674">
    <property type="entry name" value="DNA LIGASE 1/3 FAMILY MEMBER"/>
    <property type="match status" value="1"/>
</dbReference>
<organism evidence="17 18">
    <name type="scientific">Pedococcus badiiscoriae</name>
    <dbReference type="NCBI Taxonomy" id="642776"/>
    <lineage>
        <taxon>Bacteria</taxon>
        <taxon>Bacillati</taxon>
        <taxon>Actinomycetota</taxon>
        <taxon>Actinomycetes</taxon>
        <taxon>Micrococcales</taxon>
        <taxon>Intrasporangiaceae</taxon>
        <taxon>Pedococcus</taxon>
    </lineage>
</organism>
<dbReference type="SUPFAM" id="SSF56091">
    <property type="entry name" value="DNA ligase/mRNA capping enzyme, catalytic domain"/>
    <property type="match status" value="1"/>
</dbReference>
<dbReference type="InterPro" id="IPR012340">
    <property type="entry name" value="NA-bd_OB-fold"/>
</dbReference>
<dbReference type="CDD" id="cd07901">
    <property type="entry name" value="Adenylation_DNA_ligase_Arch_LigB"/>
    <property type="match status" value="1"/>
</dbReference>
<comment type="cofactor">
    <cofactor evidence="14">
        <name>Mg(2+)</name>
        <dbReference type="ChEBI" id="CHEBI:18420"/>
    </cofactor>
</comment>
<dbReference type="NCBIfam" id="TIGR00574">
    <property type="entry name" value="dnl1"/>
    <property type="match status" value="1"/>
</dbReference>
<dbReference type="PANTHER" id="PTHR45674:SF13">
    <property type="entry name" value="DNA LIGASE-RELATED"/>
    <property type="match status" value="1"/>
</dbReference>
<dbReference type="GO" id="GO:0006281">
    <property type="term" value="P:DNA repair"/>
    <property type="evidence" value="ECO:0007669"/>
    <property type="project" value="UniProtKB-UniRule"/>
</dbReference>
<dbReference type="InterPro" id="IPR012308">
    <property type="entry name" value="DNA_ligase_ATP-dep_N"/>
</dbReference>
<evidence type="ECO:0000256" key="11">
    <source>
        <dbReference type="ARBA" id="ARBA00023306"/>
    </source>
</evidence>
<keyword evidence="5 14" id="KW-0547">Nucleotide-binding</keyword>